<name>A0A7N5JSX0_AILME</name>
<feature type="region of interest" description="Disordered" evidence="1">
    <location>
        <begin position="46"/>
        <end position="69"/>
    </location>
</feature>
<organism evidence="2 3">
    <name type="scientific">Ailuropoda melanoleuca</name>
    <name type="common">Giant panda</name>
    <dbReference type="NCBI Taxonomy" id="9646"/>
    <lineage>
        <taxon>Eukaryota</taxon>
        <taxon>Metazoa</taxon>
        <taxon>Chordata</taxon>
        <taxon>Craniata</taxon>
        <taxon>Vertebrata</taxon>
        <taxon>Euteleostomi</taxon>
        <taxon>Mammalia</taxon>
        <taxon>Eutheria</taxon>
        <taxon>Laurasiatheria</taxon>
        <taxon>Carnivora</taxon>
        <taxon>Caniformia</taxon>
        <taxon>Ursidae</taxon>
        <taxon>Ailuropoda</taxon>
    </lineage>
</organism>
<evidence type="ECO:0000313" key="3">
    <source>
        <dbReference type="Proteomes" id="UP000008912"/>
    </source>
</evidence>
<reference evidence="2" key="3">
    <citation type="submission" date="2025-09" db="UniProtKB">
        <authorList>
            <consortium name="Ensembl"/>
        </authorList>
    </citation>
    <scope>IDENTIFICATION</scope>
</reference>
<evidence type="ECO:0000256" key="1">
    <source>
        <dbReference type="SAM" id="MobiDB-lite"/>
    </source>
</evidence>
<dbReference type="Proteomes" id="UP000008912">
    <property type="component" value="Unassembled WGS sequence"/>
</dbReference>
<feature type="compositionally biased region" description="Low complexity" evidence="1">
    <location>
        <begin position="16"/>
        <end position="33"/>
    </location>
</feature>
<keyword evidence="3" id="KW-1185">Reference proteome</keyword>
<protein>
    <submittedName>
        <fullName evidence="2">Uncharacterized protein</fullName>
    </submittedName>
</protein>
<dbReference type="AlphaFoldDB" id="A0A7N5JSX0"/>
<feature type="region of interest" description="Disordered" evidence="1">
    <location>
        <begin position="1"/>
        <end position="33"/>
    </location>
</feature>
<dbReference type="InParanoid" id="A0A7N5JSX0"/>
<evidence type="ECO:0000313" key="2">
    <source>
        <dbReference type="Ensembl" id="ENSAMEP00000029858.1"/>
    </source>
</evidence>
<dbReference type="Ensembl" id="ENSAMET00000045393.1">
    <property type="protein sequence ID" value="ENSAMEP00000029858.1"/>
    <property type="gene ID" value="ENSAMEG00000027128.1"/>
</dbReference>
<sequence length="69" mass="7055">MRKRTEPVALEHERCAASGSSSSGSSSSSPAAAALDADCRLKQNLRLAGKGPAEPRCAGDAGMKRALGR</sequence>
<feature type="compositionally biased region" description="Basic and acidic residues" evidence="1">
    <location>
        <begin position="1"/>
        <end position="15"/>
    </location>
</feature>
<accession>A0A7N5JSX0</accession>
<dbReference type="GeneTree" id="ENSGT01030000240080"/>
<reference evidence="2 3" key="1">
    <citation type="journal article" date="2010" name="Nature">
        <title>The sequence and de novo assembly of the giant panda genome.</title>
        <authorList>
            <person name="Li R."/>
            <person name="Fan W."/>
            <person name="Tian G."/>
            <person name="Zhu H."/>
            <person name="He L."/>
            <person name="Cai J."/>
            <person name="Huang Q."/>
            <person name="Cai Q."/>
            <person name="Li B."/>
            <person name="Bai Y."/>
            <person name="Zhang Z."/>
            <person name="Zhang Y."/>
            <person name="Wang W."/>
            <person name="Li J."/>
            <person name="Wei F."/>
            <person name="Li H."/>
            <person name="Jian M."/>
            <person name="Li J."/>
            <person name="Zhang Z."/>
            <person name="Nielsen R."/>
            <person name="Li D."/>
            <person name="Gu W."/>
            <person name="Yang Z."/>
            <person name="Xuan Z."/>
            <person name="Ryder O.A."/>
            <person name="Leung F.C."/>
            <person name="Zhou Y."/>
            <person name="Cao J."/>
            <person name="Sun X."/>
            <person name="Fu Y."/>
            <person name="Fang X."/>
            <person name="Guo X."/>
            <person name="Wang B."/>
            <person name="Hou R."/>
            <person name="Shen F."/>
            <person name="Mu B."/>
            <person name="Ni P."/>
            <person name="Lin R."/>
            <person name="Qian W."/>
            <person name="Wang G."/>
            <person name="Yu C."/>
            <person name="Nie W."/>
            <person name="Wang J."/>
            <person name="Wu Z."/>
            <person name="Liang H."/>
            <person name="Min J."/>
            <person name="Wu Q."/>
            <person name="Cheng S."/>
            <person name="Ruan J."/>
            <person name="Wang M."/>
            <person name="Shi Z."/>
            <person name="Wen M."/>
            <person name="Liu B."/>
            <person name="Ren X."/>
            <person name="Zheng H."/>
            <person name="Dong D."/>
            <person name="Cook K."/>
            <person name="Shan G."/>
            <person name="Zhang H."/>
            <person name="Kosiol C."/>
            <person name="Xie X."/>
            <person name="Lu Z."/>
            <person name="Zheng H."/>
            <person name="Li Y."/>
            <person name="Steiner C.C."/>
            <person name="Lam T.T."/>
            <person name="Lin S."/>
            <person name="Zhang Q."/>
            <person name="Li G."/>
            <person name="Tian J."/>
            <person name="Gong T."/>
            <person name="Liu H."/>
            <person name="Zhang D."/>
            <person name="Fang L."/>
            <person name="Ye C."/>
            <person name="Zhang J."/>
            <person name="Hu W."/>
            <person name="Xu A."/>
            <person name="Ren Y."/>
            <person name="Zhang G."/>
            <person name="Bruford M.W."/>
            <person name="Li Q."/>
            <person name="Ma L."/>
            <person name="Guo Y."/>
            <person name="An N."/>
            <person name="Hu Y."/>
            <person name="Zheng Y."/>
            <person name="Shi Y."/>
            <person name="Li Z."/>
            <person name="Liu Q."/>
            <person name="Chen Y."/>
            <person name="Zhao J."/>
            <person name="Qu N."/>
            <person name="Zhao S."/>
            <person name="Tian F."/>
            <person name="Wang X."/>
            <person name="Wang H."/>
            <person name="Xu L."/>
            <person name="Liu X."/>
            <person name="Vinar T."/>
            <person name="Wang Y."/>
            <person name="Lam T.W."/>
            <person name="Yiu S.M."/>
            <person name="Liu S."/>
            <person name="Zhang H."/>
            <person name="Li D."/>
            <person name="Huang Y."/>
            <person name="Wang X."/>
            <person name="Yang G."/>
            <person name="Jiang Z."/>
            <person name="Wang J."/>
            <person name="Qin N."/>
            <person name="Li L."/>
            <person name="Li J."/>
            <person name="Bolund L."/>
            <person name="Kristiansen K."/>
            <person name="Wong G.K."/>
            <person name="Olson M."/>
            <person name="Zhang X."/>
            <person name="Li S."/>
            <person name="Yang H."/>
            <person name="Wang J."/>
            <person name="Wang J."/>
        </authorList>
    </citation>
    <scope>NUCLEOTIDE SEQUENCE [LARGE SCALE GENOMIC DNA]</scope>
</reference>
<proteinExistence type="predicted"/>
<reference evidence="2" key="2">
    <citation type="submission" date="2025-08" db="UniProtKB">
        <authorList>
            <consortium name="Ensembl"/>
        </authorList>
    </citation>
    <scope>IDENTIFICATION</scope>
</reference>